<evidence type="ECO:0000313" key="4">
    <source>
        <dbReference type="Proteomes" id="UP000306954"/>
    </source>
</evidence>
<evidence type="ECO:0000256" key="1">
    <source>
        <dbReference type="PROSITE-ProRule" id="PRU00339"/>
    </source>
</evidence>
<protein>
    <submittedName>
        <fullName evidence="3">Uncharacterized protein</fullName>
    </submittedName>
</protein>
<name>A0A4V6TMG3_WALIC</name>
<dbReference type="EMBL" id="SPOI01000187">
    <property type="protein sequence ID" value="TIB33309.1"/>
    <property type="molecule type" value="Genomic_DNA"/>
</dbReference>
<comment type="caution">
    <text evidence="3">The sequence shown here is derived from an EMBL/GenBank/DDBJ whole genome shotgun (WGS) entry which is preliminary data.</text>
</comment>
<dbReference type="AlphaFoldDB" id="A0A4V6TMG3"/>
<dbReference type="OrthoDB" id="1926212at2759"/>
<organism evidence="3 5">
    <name type="scientific">Wallemia ichthyophaga</name>
    <dbReference type="NCBI Taxonomy" id="245174"/>
    <lineage>
        <taxon>Eukaryota</taxon>
        <taxon>Fungi</taxon>
        <taxon>Dikarya</taxon>
        <taxon>Basidiomycota</taxon>
        <taxon>Wallemiomycotina</taxon>
        <taxon>Wallemiomycetes</taxon>
        <taxon>Wallemiales</taxon>
        <taxon>Wallemiaceae</taxon>
        <taxon>Wallemia</taxon>
    </lineage>
</organism>
<proteinExistence type="predicted"/>
<accession>A0A4V6TMG3</accession>
<sequence length="211" mass="22920">MFRFAGLARSINRSASIVKPTLKSFSKPLTPLTIRKASGYSFDPEAQAIDEIEEGTRVLNEGDVEGAKEKYQRSLDIQKEGKTAAMGLFNLGVTQFYTKDIQGAIATWEKSLAIEPTSDLLSNLASAHILSSPSNPAKALEYLTQARDVNPDDPEVAFNLGVVSEATGQLESALDNYKAAKSLGVERAEENVRNVGAKIISERAKKAEQEE</sequence>
<evidence type="ECO:0000313" key="3">
    <source>
        <dbReference type="EMBL" id="TIB33309.1"/>
    </source>
</evidence>
<dbReference type="OMA" id="DGAIENW"/>
<dbReference type="SUPFAM" id="SSF48452">
    <property type="entry name" value="TPR-like"/>
    <property type="match status" value="1"/>
</dbReference>
<evidence type="ECO:0000313" key="2">
    <source>
        <dbReference type="EMBL" id="TIB14360.1"/>
    </source>
</evidence>
<evidence type="ECO:0000313" key="5">
    <source>
        <dbReference type="Proteomes" id="UP000310689"/>
    </source>
</evidence>
<keyword evidence="1" id="KW-0802">TPR repeat</keyword>
<dbReference type="Proteomes" id="UP000306954">
    <property type="component" value="Unassembled WGS sequence"/>
</dbReference>
<dbReference type="Gene3D" id="1.25.40.10">
    <property type="entry name" value="Tetratricopeptide repeat domain"/>
    <property type="match status" value="2"/>
</dbReference>
<dbReference type="Proteomes" id="UP000310689">
    <property type="component" value="Unassembled WGS sequence"/>
</dbReference>
<dbReference type="PROSITE" id="PS50005">
    <property type="entry name" value="TPR"/>
    <property type="match status" value="1"/>
</dbReference>
<dbReference type="Pfam" id="PF13432">
    <property type="entry name" value="TPR_16"/>
    <property type="match status" value="1"/>
</dbReference>
<feature type="repeat" description="TPR" evidence="1">
    <location>
        <begin position="85"/>
        <end position="118"/>
    </location>
</feature>
<reference evidence="4 5" key="1">
    <citation type="submission" date="2019-03" db="EMBL/GenBank/DDBJ databases">
        <title>Sequencing 23 genomes of Wallemia ichthyophaga.</title>
        <authorList>
            <person name="Gostincar C."/>
        </authorList>
    </citation>
    <scope>NUCLEOTIDE SEQUENCE [LARGE SCALE GENOMIC DNA]</scope>
    <source>
        <strain evidence="3 5">EXF-6200</strain>
        <strain evidence="2 4">EXF-8621</strain>
    </source>
</reference>
<dbReference type="EMBL" id="SPOF01000011">
    <property type="protein sequence ID" value="TIB14360.1"/>
    <property type="molecule type" value="Genomic_DNA"/>
</dbReference>
<dbReference type="SMART" id="SM00028">
    <property type="entry name" value="TPR"/>
    <property type="match status" value="3"/>
</dbReference>
<dbReference type="InterPro" id="IPR011990">
    <property type="entry name" value="TPR-like_helical_dom_sf"/>
</dbReference>
<gene>
    <name evidence="3" type="ORF">E3P86_03013</name>
    <name evidence="2" type="ORF">E3P90_01288</name>
</gene>
<dbReference type="InterPro" id="IPR019734">
    <property type="entry name" value="TPR_rpt"/>
</dbReference>